<evidence type="ECO:0000256" key="2">
    <source>
        <dbReference type="SAM" id="SignalP"/>
    </source>
</evidence>
<dbReference type="OrthoDB" id="5785880at2759"/>
<keyword evidence="5" id="KW-1185">Reference proteome</keyword>
<sequence>MKPSSAFAILALVGPAQVFGWFLSPKVQTASASVINLTNQTLVNVTLVHFYSDNTYRSNKTWPTLFTDKEIKDERFKKLNQTWGRTKPEKQSTQAKQTLSQAEQDVVKRQGEVLKKQEVMDVKYHTGFLTTGTDWWKLKWQTEDDSTICWTEPQNGRAFIDFMEKEGVGLIKKVYIATTTVTGGIVGSSLGGPPGTVGGAALGHGLGHVITQAWNLLLGEHPTVGFKAHMLTDTDATFVTEVFIGADYTVTFRSISGISVTGVTCATANKETAKEVESVNLNQAGLKVRRAWTEKKKQAK</sequence>
<feature type="signal peptide" evidence="2">
    <location>
        <begin position="1"/>
        <end position="20"/>
    </location>
</feature>
<keyword evidence="2" id="KW-0732">Signal</keyword>
<reference evidence="4 5" key="1">
    <citation type="journal article" date="2020" name="Genome Biol. Evol.">
        <title>A new high-quality draft genome assembly of the Chinese cordyceps Ophiocordyceps sinensis.</title>
        <authorList>
            <person name="Shu R."/>
            <person name="Zhang J."/>
            <person name="Meng Q."/>
            <person name="Zhang H."/>
            <person name="Zhou G."/>
            <person name="Li M."/>
            <person name="Wu P."/>
            <person name="Zhao Y."/>
            <person name="Chen C."/>
            <person name="Qin Q."/>
        </authorList>
    </citation>
    <scope>NUCLEOTIDE SEQUENCE [LARGE SCALE GENOMIC DNA]</scope>
    <source>
        <strain evidence="4 5">IOZ07</strain>
    </source>
</reference>
<proteinExistence type="predicted"/>
<dbReference type="InterPro" id="IPR041157">
    <property type="entry name" value="PUD1/2"/>
</dbReference>
<feature type="compositionally biased region" description="Polar residues" evidence="1">
    <location>
        <begin position="91"/>
        <end position="103"/>
    </location>
</feature>
<dbReference type="Pfam" id="PF18457">
    <property type="entry name" value="PUD1_2"/>
    <property type="match status" value="1"/>
</dbReference>
<gene>
    <name evidence="4" type="ORF">G6O67_005354</name>
</gene>
<evidence type="ECO:0000313" key="4">
    <source>
        <dbReference type="EMBL" id="KAF4509044.1"/>
    </source>
</evidence>
<dbReference type="AlphaFoldDB" id="A0A8H4V5U9"/>
<feature type="region of interest" description="Disordered" evidence="1">
    <location>
        <begin position="83"/>
        <end position="103"/>
    </location>
</feature>
<evidence type="ECO:0000313" key="5">
    <source>
        <dbReference type="Proteomes" id="UP000557566"/>
    </source>
</evidence>
<evidence type="ECO:0000256" key="1">
    <source>
        <dbReference type="SAM" id="MobiDB-lite"/>
    </source>
</evidence>
<accession>A0A8H4V5U9</accession>
<feature type="domain" description="Up-regulated in Daf-2" evidence="3">
    <location>
        <begin position="115"/>
        <end position="262"/>
    </location>
</feature>
<organism evidence="4 5">
    <name type="scientific">Ophiocordyceps sinensis</name>
    <dbReference type="NCBI Taxonomy" id="72228"/>
    <lineage>
        <taxon>Eukaryota</taxon>
        <taxon>Fungi</taxon>
        <taxon>Dikarya</taxon>
        <taxon>Ascomycota</taxon>
        <taxon>Pezizomycotina</taxon>
        <taxon>Sordariomycetes</taxon>
        <taxon>Hypocreomycetidae</taxon>
        <taxon>Hypocreales</taxon>
        <taxon>Ophiocordycipitaceae</taxon>
        <taxon>Ophiocordyceps</taxon>
    </lineage>
</organism>
<evidence type="ECO:0000259" key="3">
    <source>
        <dbReference type="Pfam" id="PF18457"/>
    </source>
</evidence>
<dbReference type="Gene3D" id="2.60.40.3820">
    <property type="match status" value="2"/>
</dbReference>
<protein>
    <recommendedName>
        <fullName evidence="3">Up-regulated in Daf-2 domain-containing protein</fullName>
    </recommendedName>
</protein>
<feature type="chain" id="PRO_5034172348" description="Up-regulated in Daf-2 domain-containing protein" evidence="2">
    <location>
        <begin position="21"/>
        <end position="300"/>
    </location>
</feature>
<name>A0A8H4V5U9_9HYPO</name>
<comment type="caution">
    <text evidence="4">The sequence shown here is derived from an EMBL/GenBank/DDBJ whole genome shotgun (WGS) entry which is preliminary data.</text>
</comment>
<dbReference type="EMBL" id="JAAVMX010000005">
    <property type="protein sequence ID" value="KAF4509044.1"/>
    <property type="molecule type" value="Genomic_DNA"/>
</dbReference>
<dbReference type="Proteomes" id="UP000557566">
    <property type="component" value="Unassembled WGS sequence"/>
</dbReference>